<dbReference type="InterPro" id="IPR005107">
    <property type="entry name" value="CO_DH_flav_C"/>
</dbReference>
<dbReference type="Gene3D" id="3.30.43.10">
    <property type="entry name" value="Uridine Diphospho-n-acetylenolpyruvylglucosamine Reductase, domain 2"/>
    <property type="match status" value="1"/>
</dbReference>
<sequence>MISYDFAYYKSASIAEATSLFVDLDQQGKSPLFFSGGTEIITLGRLNLVKTGAVIDIKGILECNMMELNEDTLIIGAAKTLTDIEEMNLFPLLSKTVREIADRTARNKITVGGNICGQIFYREAVLPFLLADSQMVIAGSQGITTVPIGEVFNEQLLLNRGEFLVQIKTNRRYIEMPFISVKRRRQWNTGYPLITVAVLKVEEKLRVAISGLTHFPFRASQIEDFLNRVELTYEERIELALSRLDVPVLDDTEGSSGYRLFVLKNTLYDILRELGGEENGVV</sequence>
<dbReference type="SUPFAM" id="SSF56176">
    <property type="entry name" value="FAD-binding/transporter-associated domain-like"/>
    <property type="match status" value="1"/>
</dbReference>
<comment type="caution">
    <text evidence="5">The sequence shown here is derived from an EMBL/GenBank/DDBJ whole genome shotgun (WGS) entry which is preliminary data.</text>
</comment>
<dbReference type="Proteomes" id="UP000053881">
    <property type="component" value="Unassembled WGS sequence"/>
</dbReference>
<evidence type="ECO:0000259" key="4">
    <source>
        <dbReference type="PROSITE" id="PS51387"/>
    </source>
</evidence>
<dbReference type="EMBL" id="LGPB01000143">
    <property type="protein sequence ID" value="KRG08010.1"/>
    <property type="molecule type" value="Genomic_DNA"/>
</dbReference>
<dbReference type="GO" id="GO:0071949">
    <property type="term" value="F:FAD binding"/>
    <property type="evidence" value="ECO:0007669"/>
    <property type="project" value="InterPro"/>
</dbReference>
<evidence type="ECO:0000313" key="5">
    <source>
        <dbReference type="EMBL" id="KRG08010.1"/>
    </source>
</evidence>
<dbReference type="PATRIC" id="fig|217031.4.peg.8440"/>
<dbReference type="InterPro" id="IPR002346">
    <property type="entry name" value="Mopterin_DH_FAD-bd"/>
</dbReference>
<keyword evidence="1" id="KW-0285">Flavoprotein</keyword>
<evidence type="ECO:0000256" key="1">
    <source>
        <dbReference type="ARBA" id="ARBA00022630"/>
    </source>
</evidence>
<dbReference type="InterPro" id="IPR016166">
    <property type="entry name" value="FAD-bd_PCMH"/>
</dbReference>
<reference evidence="5 6" key="1">
    <citation type="submission" date="2015-06" db="EMBL/GenBank/DDBJ databases">
        <title>Genome sequencing project of Bacillus galactosidilyticus PL133.</title>
        <authorList>
            <person name="Gaiero J."/>
            <person name="Nicol R."/>
            <person name="Habash M."/>
        </authorList>
    </citation>
    <scope>NUCLEOTIDE SEQUENCE [LARGE SCALE GENOMIC DNA]</scope>
    <source>
        <strain evidence="5 6">PL133</strain>
    </source>
</reference>
<dbReference type="PANTHER" id="PTHR42659:SF2">
    <property type="entry name" value="XANTHINE DEHYDROGENASE SUBUNIT C-RELATED"/>
    <property type="match status" value="1"/>
</dbReference>
<dbReference type="Pfam" id="PF00941">
    <property type="entry name" value="FAD_binding_5"/>
    <property type="match status" value="1"/>
</dbReference>
<name>A0A0Q9XQS8_9BACI</name>
<keyword evidence="2" id="KW-0274">FAD</keyword>
<evidence type="ECO:0000256" key="3">
    <source>
        <dbReference type="ARBA" id="ARBA00023002"/>
    </source>
</evidence>
<evidence type="ECO:0000313" key="6">
    <source>
        <dbReference type="Proteomes" id="UP000053881"/>
    </source>
</evidence>
<gene>
    <name evidence="5" type="ORF">ACA29_24965</name>
</gene>
<dbReference type="InterPro" id="IPR036318">
    <property type="entry name" value="FAD-bd_PCMH-like_sf"/>
</dbReference>
<dbReference type="Gene3D" id="3.30.390.50">
    <property type="entry name" value="CO dehydrogenase flavoprotein, C-terminal domain"/>
    <property type="match status" value="1"/>
</dbReference>
<evidence type="ECO:0000256" key="2">
    <source>
        <dbReference type="ARBA" id="ARBA00022827"/>
    </source>
</evidence>
<dbReference type="InterPro" id="IPR016167">
    <property type="entry name" value="FAD-bd_PCMH_sub1"/>
</dbReference>
<dbReference type="SUPFAM" id="SSF55447">
    <property type="entry name" value="CO dehydrogenase flavoprotein C-terminal domain-like"/>
    <property type="match status" value="1"/>
</dbReference>
<dbReference type="Gene3D" id="3.30.465.10">
    <property type="match status" value="1"/>
</dbReference>
<dbReference type="PROSITE" id="PS51387">
    <property type="entry name" value="FAD_PCMH"/>
    <property type="match status" value="1"/>
</dbReference>
<dbReference type="InterPro" id="IPR051312">
    <property type="entry name" value="Diverse_Substr_Oxidored"/>
</dbReference>
<dbReference type="AlphaFoldDB" id="A0A0Q9XQS8"/>
<keyword evidence="3" id="KW-0560">Oxidoreductase</keyword>
<feature type="domain" description="FAD-binding PCMH-type" evidence="4">
    <location>
        <begin position="1"/>
        <end position="174"/>
    </location>
</feature>
<dbReference type="SMART" id="SM01092">
    <property type="entry name" value="CO_deh_flav_C"/>
    <property type="match status" value="1"/>
</dbReference>
<dbReference type="InterPro" id="IPR036683">
    <property type="entry name" value="CO_DH_flav_C_dom_sf"/>
</dbReference>
<dbReference type="GO" id="GO:0016491">
    <property type="term" value="F:oxidoreductase activity"/>
    <property type="evidence" value="ECO:0007669"/>
    <property type="project" value="UniProtKB-KW"/>
</dbReference>
<protein>
    <submittedName>
        <fullName evidence="5">Xanthine dehydrogenase</fullName>
    </submittedName>
</protein>
<accession>A0A0Q9XQS8</accession>
<dbReference type="PANTHER" id="PTHR42659">
    <property type="entry name" value="XANTHINE DEHYDROGENASE SUBUNIT C-RELATED"/>
    <property type="match status" value="1"/>
</dbReference>
<dbReference type="InterPro" id="IPR016169">
    <property type="entry name" value="FAD-bd_PCMH_sub2"/>
</dbReference>
<organism evidence="5 6">
    <name type="scientific">Lederbergia galactosidilytica</name>
    <dbReference type="NCBI Taxonomy" id="217031"/>
    <lineage>
        <taxon>Bacteria</taxon>
        <taxon>Bacillati</taxon>
        <taxon>Bacillota</taxon>
        <taxon>Bacilli</taxon>
        <taxon>Bacillales</taxon>
        <taxon>Bacillaceae</taxon>
        <taxon>Lederbergia</taxon>
    </lineage>
</organism>
<proteinExistence type="predicted"/>